<comment type="caution">
    <text evidence="8">The sequence shown here is derived from an EMBL/GenBank/DDBJ whole genome shotgun (WGS) entry which is preliminary data.</text>
</comment>
<evidence type="ECO:0000256" key="3">
    <source>
        <dbReference type="ARBA" id="ARBA00023125"/>
    </source>
</evidence>
<feature type="non-terminal residue" evidence="8">
    <location>
        <position position="1"/>
    </location>
</feature>
<dbReference type="PANTHER" id="PTHR46910:SF37">
    <property type="entry name" value="ZN(II)2CYS6 TRANSCRIPTION FACTOR (EUROFUNG)"/>
    <property type="match status" value="1"/>
</dbReference>
<organism evidence="8 9">
    <name type="scientific">Fusarium albosuccineum</name>
    <dbReference type="NCBI Taxonomy" id="1237068"/>
    <lineage>
        <taxon>Eukaryota</taxon>
        <taxon>Fungi</taxon>
        <taxon>Dikarya</taxon>
        <taxon>Ascomycota</taxon>
        <taxon>Pezizomycotina</taxon>
        <taxon>Sordariomycetes</taxon>
        <taxon>Hypocreomycetidae</taxon>
        <taxon>Hypocreales</taxon>
        <taxon>Nectriaceae</taxon>
        <taxon>Fusarium</taxon>
        <taxon>Fusarium decemcellulare species complex</taxon>
    </lineage>
</organism>
<feature type="region of interest" description="Disordered" evidence="6">
    <location>
        <begin position="1"/>
        <end position="22"/>
    </location>
</feature>
<keyword evidence="4" id="KW-0804">Transcription</keyword>
<feature type="domain" description="Xylanolytic transcriptional activator regulatory" evidence="7">
    <location>
        <begin position="20"/>
        <end position="128"/>
    </location>
</feature>
<dbReference type="GO" id="GO:0003700">
    <property type="term" value="F:DNA-binding transcription factor activity"/>
    <property type="evidence" value="ECO:0007669"/>
    <property type="project" value="InterPro"/>
</dbReference>
<dbReference type="GO" id="GO:0008270">
    <property type="term" value="F:zinc ion binding"/>
    <property type="evidence" value="ECO:0007669"/>
    <property type="project" value="InterPro"/>
</dbReference>
<name>A0A8H4KMN6_9HYPO</name>
<proteinExistence type="predicted"/>
<keyword evidence="5" id="KW-0539">Nucleus</keyword>
<evidence type="ECO:0000256" key="1">
    <source>
        <dbReference type="ARBA" id="ARBA00004123"/>
    </source>
</evidence>
<keyword evidence="2" id="KW-0805">Transcription regulation</keyword>
<gene>
    <name evidence="8" type="ORF">FALBO_16243</name>
</gene>
<evidence type="ECO:0000313" key="8">
    <source>
        <dbReference type="EMBL" id="KAF4451993.1"/>
    </source>
</evidence>
<evidence type="ECO:0000313" key="9">
    <source>
        <dbReference type="Proteomes" id="UP000554235"/>
    </source>
</evidence>
<feature type="compositionally biased region" description="Basic and acidic residues" evidence="6">
    <location>
        <begin position="13"/>
        <end position="22"/>
    </location>
</feature>
<reference evidence="8 9" key="1">
    <citation type="submission" date="2020-01" db="EMBL/GenBank/DDBJ databases">
        <title>Identification and distribution of gene clusters putatively required for synthesis of sphingolipid metabolism inhibitors in phylogenetically diverse species of the filamentous fungus Fusarium.</title>
        <authorList>
            <person name="Kim H.-S."/>
            <person name="Busman M."/>
            <person name="Brown D.W."/>
            <person name="Divon H."/>
            <person name="Uhlig S."/>
            <person name="Proctor R.H."/>
        </authorList>
    </citation>
    <scope>NUCLEOTIDE SEQUENCE [LARGE SCALE GENOMIC DNA]</scope>
    <source>
        <strain evidence="8 9">NRRL 20459</strain>
    </source>
</reference>
<protein>
    <submittedName>
        <fullName evidence="8">Transcriptional activator Mut3p</fullName>
    </submittedName>
</protein>
<evidence type="ECO:0000256" key="4">
    <source>
        <dbReference type="ARBA" id="ARBA00023163"/>
    </source>
</evidence>
<evidence type="ECO:0000256" key="6">
    <source>
        <dbReference type="SAM" id="MobiDB-lite"/>
    </source>
</evidence>
<dbReference type="Pfam" id="PF04082">
    <property type="entry name" value="Fungal_trans"/>
    <property type="match status" value="1"/>
</dbReference>
<keyword evidence="9" id="KW-1185">Reference proteome</keyword>
<dbReference type="InterPro" id="IPR007219">
    <property type="entry name" value="XnlR_reg_dom"/>
</dbReference>
<dbReference type="AlphaFoldDB" id="A0A8H4KMN6"/>
<dbReference type="OrthoDB" id="4116913at2759"/>
<sequence>MTLNGHIDIPATSDHDAEANREERERSHLRALFWVSYVFDKEIALRTSQPPFLTESYCDLTPPCNRMTHLPPDGPDKGLFSYLHGDIGLSHLKGKANRLLYSAQASRKSDPTLLRDIRELDSELEEWRLSLPANVRPSLSISLMSPPSLHETQLSRRMRIILVHLEYFYLMIATHHASGRCTALDPQVEHLEGSSTSVLDTSLALCLEASRSTIIYLKAMVSGLATETFWVIQFYPTVAIITLFLNILINPLDNQAHLDLELLSSAAEIFRFMPMPQHTPRNLDQVQMLEAFVVELTRLGRCA</sequence>
<dbReference type="PANTHER" id="PTHR46910">
    <property type="entry name" value="TRANSCRIPTION FACTOR PDR1"/>
    <property type="match status" value="1"/>
</dbReference>
<accession>A0A8H4KMN6</accession>
<dbReference type="GO" id="GO:0003677">
    <property type="term" value="F:DNA binding"/>
    <property type="evidence" value="ECO:0007669"/>
    <property type="project" value="UniProtKB-KW"/>
</dbReference>
<comment type="subcellular location">
    <subcellularLocation>
        <location evidence="1">Nucleus</location>
    </subcellularLocation>
</comment>
<dbReference type="GO" id="GO:0006351">
    <property type="term" value="P:DNA-templated transcription"/>
    <property type="evidence" value="ECO:0007669"/>
    <property type="project" value="InterPro"/>
</dbReference>
<evidence type="ECO:0000256" key="5">
    <source>
        <dbReference type="ARBA" id="ARBA00023242"/>
    </source>
</evidence>
<keyword evidence="3" id="KW-0238">DNA-binding</keyword>
<evidence type="ECO:0000256" key="2">
    <source>
        <dbReference type="ARBA" id="ARBA00023015"/>
    </source>
</evidence>
<dbReference type="Proteomes" id="UP000554235">
    <property type="component" value="Unassembled WGS sequence"/>
</dbReference>
<dbReference type="GO" id="GO:0005634">
    <property type="term" value="C:nucleus"/>
    <property type="evidence" value="ECO:0007669"/>
    <property type="project" value="UniProtKB-SubCell"/>
</dbReference>
<dbReference type="CDD" id="cd12148">
    <property type="entry name" value="fungal_TF_MHR"/>
    <property type="match status" value="1"/>
</dbReference>
<dbReference type="EMBL" id="JAADYS010003004">
    <property type="protein sequence ID" value="KAF4451993.1"/>
    <property type="molecule type" value="Genomic_DNA"/>
</dbReference>
<dbReference type="InterPro" id="IPR050987">
    <property type="entry name" value="AtrR-like"/>
</dbReference>
<evidence type="ECO:0000259" key="7">
    <source>
        <dbReference type="Pfam" id="PF04082"/>
    </source>
</evidence>